<evidence type="ECO:0000259" key="3">
    <source>
        <dbReference type="PROSITE" id="PS51480"/>
    </source>
</evidence>
<dbReference type="GO" id="GO:0019563">
    <property type="term" value="P:glycerol catabolic process"/>
    <property type="evidence" value="ECO:0007669"/>
    <property type="project" value="TreeGrafter"/>
</dbReference>
<dbReference type="InterPro" id="IPR036117">
    <property type="entry name" value="DhaL_dom_sf"/>
</dbReference>
<keyword evidence="1" id="KW-0808">Transferase</keyword>
<organism evidence="4 5">
    <name type="scientific">Longibacter salinarum</name>
    <dbReference type="NCBI Taxonomy" id="1850348"/>
    <lineage>
        <taxon>Bacteria</taxon>
        <taxon>Pseudomonadati</taxon>
        <taxon>Rhodothermota</taxon>
        <taxon>Rhodothermia</taxon>
        <taxon>Rhodothermales</taxon>
        <taxon>Salisaetaceae</taxon>
        <taxon>Longibacter</taxon>
    </lineage>
</organism>
<evidence type="ECO:0000313" key="5">
    <source>
        <dbReference type="Proteomes" id="UP000220102"/>
    </source>
</evidence>
<keyword evidence="5" id="KW-1185">Reference proteome</keyword>
<dbReference type="SMART" id="SM01120">
    <property type="entry name" value="Dak2"/>
    <property type="match status" value="1"/>
</dbReference>
<dbReference type="PANTHER" id="PTHR28629:SF4">
    <property type="entry name" value="TRIOKINASE_FMN CYCLASE"/>
    <property type="match status" value="1"/>
</dbReference>
<dbReference type="GO" id="GO:0004371">
    <property type="term" value="F:glycerone kinase activity"/>
    <property type="evidence" value="ECO:0007669"/>
    <property type="project" value="InterPro"/>
</dbReference>
<comment type="caution">
    <text evidence="4">The sequence shown here is derived from an EMBL/GenBank/DDBJ whole genome shotgun (WGS) entry which is preliminary data.</text>
</comment>
<dbReference type="SUPFAM" id="SSF101473">
    <property type="entry name" value="DhaL-like"/>
    <property type="match status" value="1"/>
</dbReference>
<dbReference type="InterPro" id="IPR012737">
    <property type="entry name" value="DhaK_L_YcgS"/>
</dbReference>
<dbReference type="InterPro" id="IPR050861">
    <property type="entry name" value="Dihydroxyacetone_Kinase"/>
</dbReference>
<evidence type="ECO:0000313" key="4">
    <source>
        <dbReference type="EMBL" id="PEN15028.1"/>
    </source>
</evidence>
<dbReference type="InterPro" id="IPR004007">
    <property type="entry name" value="DhaL_dom"/>
</dbReference>
<dbReference type="AlphaFoldDB" id="A0A2A8D306"/>
<reference evidence="4 5" key="1">
    <citation type="submission" date="2017-10" db="EMBL/GenBank/DDBJ databases">
        <title>Draft genome of Longibacter Salinarum.</title>
        <authorList>
            <person name="Goh K.M."/>
            <person name="Shamsir M.S."/>
            <person name="Lim S.W."/>
        </authorList>
    </citation>
    <scope>NUCLEOTIDE SEQUENCE [LARGE SCALE GENOMIC DNA]</scope>
    <source>
        <strain evidence="4 5">KCTC 52045</strain>
    </source>
</reference>
<protein>
    <submittedName>
        <fullName evidence="4">Dihydroxyacetone kinase subunit L</fullName>
    </submittedName>
</protein>
<evidence type="ECO:0000256" key="1">
    <source>
        <dbReference type="ARBA" id="ARBA00022679"/>
    </source>
</evidence>
<dbReference type="Gene3D" id="1.25.40.340">
    <property type="match status" value="1"/>
</dbReference>
<dbReference type="Pfam" id="PF02734">
    <property type="entry name" value="Dak2"/>
    <property type="match status" value="1"/>
</dbReference>
<gene>
    <name evidence="4" type="primary">dhaL</name>
    <name evidence="4" type="ORF">CRI94_01705</name>
</gene>
<evidence type="ECO:0000256" key="2">
    <source>
        <dbReference type="ARBA" id="ARBA00022777"/>
    </source>
</evidence>
<sequence>MSRDSTFVRSWIEAFFDRVEENQKYLTKLDSAIGDGDHGQNMVRGLRAAVQSLNDSDTRETLRNVAMSIISKTGGASGPLYGTLFMEAGKTAPDGPIALSDWAAMMRAGLDGVQRRGKAETGEKTMVDALTPAVEALESAVEQDASWSDALSDAAAAAKDGMESTTPMIATKGRASYLGDRSAGHQDPGATSSFYLFAAAVDANETSAE</sequence>
<accession>A0A2A8D306</accession>
<feature type="domain" description="DhaL" evidence="3">
    <location>
        <begin position="6"/>
        <end position="202"/>
    </location>
</feature>
<dbReference type="OrthoDB" id="9800291at2"/>
<keyword evidence="2 4" id="KW-0418">Kinase</keyword>
<dbReference type="EMBL" id="PDEQ01000001">
    <property type="protein sequence ID" value="PEN15028.1"/>
    <property type="molecule type" value="Genomic_DNA"/>
</dbReference>
<dbReference type="NCBIfam" id="TIGR02365">
    <property type="entry name" value="dha_L_ycgS"/>
    <property type="match status" value="1"/>
</dbReference>
<proteinExistence type="predicted"/>
<dbReference type="FunFam" id="1.25.40.340:FF:000002">
    <property type="entry name" value="Dihydroxyacetone kinase, L subunit"/>
    <property type="match status" value="1"/>
</dbReference>
<dbReference type="PROSITE" id="PS51480">
    <property type="entry name" value="DHAL"/>
    <property type="match status" value="1"/>
</dbReference>
<dbReference type="GO" id="GO:0005829">
    <property type="term" value="C:cytosol"/>
    <property type="evidence" value="ECO:0007669"/>
    <property type="project" value="TreeGrafter"/>
</dbReference>
<dbReference type="Proteomes" id="UP000220102">
    <property type="component" value="Unassembled WGS sequence"/>
</dbReference>
<name>A0A2A8D306_9BACT</name>
<dbReference type="RefSeq" id="WP_098073927.1">
    <property type="nucleotide sequence ID" value="NZ_PDEQ01000001.1"/>
</dbReference>
<dbReference type="PANTHER" id="PTHR28629">
    <property type="entry name" value="TRIOKINASE/FMN CYCLASE"/>
    <property type="match status" value="1"/>
</dbReference>